<dbReference type="InterPro" id="IPR036388">
    <property type="entry name" value="WH-like_DNA-bd_sf"/>
</dbReference>
<feature type="domain" description="Initiator Rep protein WH1" evidence="2">
    <location>
        <begin position="98"/>
        <end position="246"/>
    </location>
</feature>
<evidence type="ECO:0000256" key="1">
    <source>
        <dbReference type="ARBA" id="ARBA00038283"/>
    </source>
</evidence>
<dbReference type="Pfam" id="PF21205">
    <property type="entry name" value="Rep3_C"/>
    <property type="match status" value="1"/>
</dbReference>
<dbReference type="SUPFAM" id="SSF46785">
    <property type="entry name" value="Winged helix' DNA-binding domain"/>
    <property type="match status" value="2"/>
</dbReference>
<dbReference type="InterPro" id="IPR000525">
    <property type="entry name" value="Initiator_Rep_WH1"/>
</dbReference>
<dbReference type="GO" id="GO:0006270">
    <property type="term" value="P:DNA replication initiation"/>
    <property type="evidence" value="ECO:0007669"/>
    <property type="project" value="InterPro"/>
</dbReference>
<dbReference type="InterPro" id="IPR036390">
    <property type="entry name" value="WH_DNA-bd_sf"/>
</dbReference>
<dbReference type="Pfam" id="PF01051">
    <property type="entry name" value="Rep3_N"/>
    <property type="match status" value="1"/>
</dbReference>
<organism evidence="3 4">
    <name type="scientific">Moraxella catarrhalis</name>
    <name type="common">Branhamella catarrhalis</name>
    <dbReference type="NCBI Taxonomy" id="480"/>
    <lineage>
        <taxon>Bacteria</taxon>
        <taxon>Pseudomonadati</taxon>
        <taxon>Pseudomonadota</taxon>
        <taxon>Gammaproteobacteria</taxon>
        <taxon>Moraxellales</taxon>
        <taxon>Moraxellaceae</taxon>
        <taxon>Moraxella</taxon>
    </lineage>
</organism>
<dbReference type="Proteomes" id="UP000078295">
    <property type="component" value="Unassembled WGS sequence"/>
</dbReference>
<gene>
    <name evidence="3" type="ORF">AO370_0443</name>
</gene>
<dbReference type="EMBL" id="LXHQ01000017">
    <property type="protein sequence ID" value="OAV26989.1"/>
    <property type="molecule type" value="Genomic_DNA"/>
</dbReference>
<protein>
    <submittedName>
        <fullName evidence="3">Replication initiator protein</fullName>
    </submittedName>
</protein>
<dbReference type="Gene3D" id="1.10.10.10">
    <property type="entry name" value="Winged helix-like DNA-binding domain superfamily/Winged helix DNA-binding domain"/>
    <property type="match status" value="2"/>
</dbReference>
<comment type="caution">
    <text evidence="3">The sequence shown here is derived from an EMBL/GenBank/DDBJ whole genome shotgun (WGS) entry which is preliminary data.</text>
</comment>
<evidence type="ECO:0000313" key="4">
    <source>
        <dbReference type="Proteomes" id="UP000078295"/>
    </source>
</evidence>
<comment type="similarity">
    <text evidence="1">Belongs to the initiator RepB protein family.</text>
</comment>
<accession>A0AB36DQI9</accession>
<dbReference type="GO" id="GO:0003887">
    <property type="term" value="F:DNA-directed DNA polymerase activity"/>
    <property type="evidence" value="ECO:0007669"/>
    <property type="project" value="InterPro"/>
</dbReference>
<reference evidence="3 4" key="1">
    <citation type="journal article" date="2016" name="Genome Biol. Evol.">
        <title>Comparative Genomic Analyses of the Moraxella catarrhalis Serosensitive and Seroresistant Lineages Demonstrate Their Independent Evolution.</title>
        <authorList>
            <person name="Earl J.P."/>
            <person name="de Vries S.P."/>
            <person name="Ahmed A."/>
            <person name="Powell E."/>
            <person name="Schultz M.P."/>
            <person name="Hermans P.W."/>
            <person name="Hill D.J."/>
            <person name="Zhou Z."/>
            <person name="Constantinidou C.I."/>
            <person name="Hu F.Z."/>
            <person name="Bootsma H.J."/>
            <person name="Ehrlich G.D."/>
        </authorList>
    </citation>
    <scope>NUCLEOTIDE SEQUENCE [LARGE SCALE GENOMIC DNA]</scope>
    <source>
        <strain evidence="3 4">F23</strain>
    </source>
</reference>
<name>A0AB36DQI9_MORCA</name>
<dbReference type="RefSeq" id="WP_064602448.1">
    <property type="nucleotide sequence ID" value="NZ_LXHQ01000017.1"/>
</dbReference>
<proteinExistence type="inferred from homology"/>
<dbReference type="AlphaFoldDB" id="A0AB36DQI9"/>
<sequence>MSRKFSDLNDQEQSIVSLLMDRLKTTKSANVEARFNLLDRFDLDVNDPVFLDFLINMSEFEQQPSSSSLKPVKVKKSVNKPNQKSMTYANSKDLIIIQNRLLHAISHLTLNERRLILFLSPIIRKQLNLDPNNKKFVVTADEFMKEYGLKGGSCYTELEKTAISIQQKIIEFWNYGNNGKIESTVRLSWITKGQYFKSKGRIELQLHDDVIEMLTVFDKATGNFWTQYQKEWIINLGTYGIIMLEMILSSMESKGYYTVEHLREKFDCIDTYKKFSDFKCHVIDGAIKEIHKHTPIKIVYEQHKTGRKVTGLTFSYINTNLKEVANKTKSAKENSQQNDPFVNFKMTHKQMALFASKIKKAHGDSIDDIMAELSNVHLQSKHVGFLKVLDYVPSDWYTEEEIRSHLTAEQIKEAKMLKKIEADKIQEDQKTRLEEDYERILQNAEVFVMANQYRIRRNTVEQFLFEAGDYLAIIKSWKNDLMDEKSRKNFNKIDKIL</sequence>
<evidence type="ECO:0000313" key="3">
    <source>
        <dbReference type="EMBL" id="OAV26989.1"/>
    </source>
</evidence>
<evidence type="ECO:0000259" key="2">
    <source>
        <dbReference type="Pfam" id="PF01051"/>
    </source>
</evidence>